<dbReference type="InterPro" id="IPR033948">
    <property type="entry name" value="ETF_beta_N"/>
</dbReference>
<dbReference type="KEGG" id="ccai:NAS2_1192"/>
<dbReference type="PIRSF" id="PIRSF000090">
    <property type="entry name" value="Beta-ETF"/>
    <property type="match status" value="1"/>
</dbReference>
<dbReference type="AlphaFoldDB" id="A0A4P2VEL4"/>
<dbReference type="InterPro" id="IPR014729">
    <property type="entry name" value="Rossmann-like_a/b/a_fold"/>
</dbReference>
<dbReference type="GO" id="GO:0009055">
    <property type="term" value="F:electron transfer activity"/>
    <property type="evidence" value="ECO:0007669"/>
    <property type="project" value="InterPro"/>
</dbReference>
<feature type="domain" description="Electron transfer flavoprotein alpha/beta-subunit N-terminal" evidence="1">
    <location>
        <begin position="24"/>
        <end position="218"/>
    </location>
</feature>
<keyword evidence="3" id="KW-1185">Reference proteome</keyword>
<dbReference type="Proteomes" id="UP000509448">
    <property type="component" value="Chromosome"/>
</dbReference>
<evidence type="ECO:0000313" key="3">
    <source>
        <dbReference type="Proteomes" id="UP000509448"/>
    </source>
</evidence>
<organism evidence="2 3">
    <name type="scientific">Conexivisphaera calida</name>
    <dbReference type="NCBI Taxonomy" id="1874277"/>
    <lineage>
        <taxon>Archaea</taxon>
        <taxon>Nitrososphaerota</taxon>
        <taxon>Conexivisphaeria</taxon>
        <taxon>Conexivisphaerales</taxon>
        <taxon>Conexivisphaeraceae</taxon>
        <taxon>Conexivisphaera</taxon>
    </lineage>
</organism>
<dbReference type="CDD" id="cd01714">
    <property type="entry name" value="ETF_beta"/>
    <property type="match status" value="1"/>
</dbReference>
<dbReference type="GeneID" id="55585003"/>
<proteinExistence type="predicted"/>
<dbReference type="Gene3D" id="3.40.50.620">
    <property type="entry name" value="HUPs"/>
    <property type="match status" value="1"/>
</dbReference>
<dbReference type="PANTHER" id="PTHR21294">
    <property type="entry name" value="ELECTRON TRANSFER FLAVOPROTEIN BETA-SUBUNIT"/>
    <property type="match status" value="1"/>
</dbReference>
<dbReference type="PANTHER" id="PTHR21294:SF17">
    <property type="entry name" value="PROTEIN FIXA"/>
    <property type="match status" value="1"/>
</dbReference>
<evidence type="ECO:0000313" key="2">
    <source>
        <dbReference type="EMBL" id="BBE42581.1"/>
    </source>
</evidence>
<dbReference type="SUPFAM" id="SSF52402">
    <property type="entry name" value="Adenine nucleotide alpha hydrolases-like"/>
    <property type="match status" value="1"/>
</dbReference>
<name>A0A4P2VEL4_9ARCH</name>
<dbReference type="EMBL" id="AP018732">
    <property type="protein sequence ID" value="BBE42581.1"/>
    <property type="molecule type" value="Genomic_DNA"/>
</dbReference>
<protein>
    <submittedName>
        <fullName evidence="2">Electron transfer flavoprotein, beta subunit</fullName>
    </submittedName>
</protein>
<dbReference type="SMART" id="SM00893">
    <property type="entry name" value="ETF"/>
    <property type="match status" value="1"/>
</dbReference>
<dbReference type="OrthoDB" id="6635at2157"/>
<dbReference type="InterPro" id="IPR014730">
    <property type="entry name" value="ETF_a/b_N"/>
</dbReference>
<accession>A0A4P2VEL4</accession>
<evidence type="ECO:0000259" key="1">
    <source>
        <dbReference type="SMART" id="SM00893"/>
    </source>
</evidence>
<dbReference type="Pfam" id="PF01012">
    <property type="entry name" value="ETF"/>
    <property type="match status" value="1"/>
</dbReference>
<dbReference type="InterPro" id="IPR012255">
    <property type="entry name" value="ETF_b"/>
</dbReference>
<dbReference type="RefSeq" id="WP_174448798.1">
    <property type="nucleotide sequence ID" value="NZ_AP018732.1"/>
</dbReference>
<reference evidence="2 3" key="1">
    <citation type="journal article" date="2019" name="ISME J.">
        <title>Isolation and characterization of a thermophilic sulfur- and iron-reducing thaumarchaeote from a terrestrial acidic hot spring.</title>
        <authorList>
            <person name="Kato S."/>
            <person name="Itoh T."/>
            <person name="Yuki M."/>
            <person name="Nagamori M."/>
            <person name="Ohnishi M."/>
            <person name="Uematsu K."/>
            <person name="Suzuki K."/>
            <person name="Takashina T."/>
            <person name="Ohkuma M."/>
        </authorList>
    </citation>
    <scope>NUCLEOTIDE SEQUENCE [LARGE SCALE GENOMIC DNA]</scope>
    <source>
        <strain evidence="2 3">NAS-02</strain>
    </source>
</reference>
<gene>
    <name evidence="2" type="ORF">NAS2_1192</name>
</gene>
<sequence length="268" mass="29659">MGLRIAVGIKWVPNNQAVRFDEKTGTLIREGVVSVVNPHDLDAVELALRLRDKYGGSVVAMSMSPPSATKGLEHVLGMGVDEAILISDRAFAGADTLATSYVISHALERLGDFDLALFGQETIDSSTAHIPAQVAGWLGLPYVYYVNDVEKLDEGQRSITVRRLLEDRAEWYELALPAVLGVAMKSQLPRPVRLSHKLRVRTENPIKTWSNEFLKLDPRCTGLRGSPTIVSKSTWTPEVPRRKQIIDGPPEEAARKLVDILFKEGILR</sequence>